<evidence type="ECO:0000259" key="3">
    <source>
        <dbReference type="PROSITE" id="PS50022"/>
    </source>
</evidence>
<dbReference type="Gene3D" id="3.20.20.80">
    <property type="entry name" value="Glycosidases"/>
    <property type="match status" value="1"/>
</dbReference>
<comment type="similarity">
    <text evidence="1">Belongs to the glycosyl hydrolase 20 family.</text>
</comment>
<dbReference type="PROSITE" id="PS50022">
    <property type="entry name" value="FA58C_3"/>
    <property type="match status" value="1"/>
</dbReference>
<dbReference type="InterPro" id="IPR015883">
    <property type="entry name" value="Glyco_hydro_20_cat"/>
</dbReference>
<dbReference type="InterPro" id="IPR017853">
    <property type="entry name" value="GH"/>
</dbReference>
<organism evidence="4 5">
    <name type="scientific">Endozoicomonas lisbonensis</name>
    <dbReference type="NCBI Taxonomy" id="3120522"/>
    <lineage>
        <taxon>Bacteria</taxon>
        <taxon>Pseudomonadati</taxon>
        <taxon>Pseudomonadota</taxon>
        <taxon>Gammaproteobacteria</taxon>
        <taxon>Oceanospirillales</taxon>
        <taxon>Endozoicomonadaceae</taxon>
        <taxon>Endozoicomonas</taxon>
    </lineage>
</organism>
<evidence type="ECO:0000256" key="1">
    <source>
        <dbReference type="ARBA" id="ARBA00006285"/>
    </source>
</evidence>
<evidence type="ECO:0000313" key="5">
    <source>
        <dbReference type="Proteomes" id="UP001549366"/>
    </source>
</evidence>
<feature type="domain" description="F5/8 type C" evidence="3">
    <location>
        <begin position="268"/>
        <end position="435"/>
    </location>
</feature>
<dbReference type="InterPro" id="IPR008979">
    <property type="entry name" value="Galactose-bd-like_sf"/>
</dbReference>
<gene>
    <name evidence="4" type="ORF">V5J35_000155</name>
</gene>
<proteinExistence type="inferred from homology"/>
<comment type="caution">
    <text evidence="4">The sequence shown here is derived from an EMBL/GenBank/DDBJ whole genome shotgun (WGS) entry which is preliminary data.</text>
</comment>
<evidence type="ECO:0000313" key="4">
    <source>
        <dbReference type="EMBL" id="MET4754963.1"/>
    </source>
</evidence>
<sequence length="594" mass="66602">MFVIVPEIDIPGHGKMLSDFRKDAAFECPSMSVVTGRGWEGEHGPRWNLDYTGKSANSPRSGREFMFGLIEEFAPWFSGPYFHIGTDEVPEWGNLTSCAELASYVADSDHLREIGDPLVEFINEANDVIKGLGKQTQKWNWYERSPISFDADNDIRIDAWIGNALDYYTEKGYNTTLTGTPYLYLTPGFPNTMPNPPKIYTLEGSASPDMTGVKLSLWADTAYKWPDQQLEKLMVTPRTVTAERNWFGAHEDDSTFDEFLERMDTIGGAPLVVGEASAVPRDNWSVMAVSSEEIQRGDGGASNLFSGRTDSLWETRHSAGYDTYPHTVDIDMGDTYEVVGARFHPRQNGADRLRGLIGTYSFYVSEDGETWKMIVGSSEKDGSFSYPGNYVGRDKKAKTIHFEMEKARYFRFVAESPFEEGSRWASLAEIDIFGNKVGDEPVTVPESTYHIRSKADLSTCMRVDREEGDVANNDSMKMGKCLNTDDYQEWLTVDEGVVDGINYVSIRPVNTPDQCLDVNFNTGGLVTWDCHLGDNQLFRVHEDQYRYGYSTIKPKSAGNCMTISGDNNDDVAEGDRVSFSGCSDTNKKQWVLVP</sequence>
<dbReference type="CDD" id="cd00161">
    <property type="entry name" value="beta-trefoil_Ricin-like"/>
    <property type="match status" value="1"/>
</dbReference>
<reference evidence="4 5" key="1">
    <citation type="submission" date="2024-06" db="EMBL/GenBank/DDBJ databases">
        <title>Genomic Encyclopedia of Type Strains, Phase V (KMG-V): Genome sequencing to study the core and pangenomes of soil and plant-associated prokaryotes.</title>
        <authorList>
            <person name="Whitman W."/>
        </authorList>
    </citation>
    <scope>NUCLEOTIDE SEQUENCE [LARGE SCALE GENOMIC DNA]</scope>
    <source>
        <strain evidence="4 5">NE40</strain>
    </source>
</reference>
<dbReference type="InterPro" id="IPR000421">
    <property type="entry name" value="FA58C"/>
</dbReference>
<dbReference type="Gene3D" id="2.60.120.260">
    <property type="entry name" value="Galactose-binding domain-like"/>
    <property type="match status" value="1"/>
</dbReference>
<dbReference type="SUPFAM" id="SSF50370">
    <property type="entry name" value="Ricin B-like lectins"/>
    <property type="match status" value="1"/>
</dbReference>
<dbReference type="Pfam" id="PF00754">
    <property type="entry name" value="F5_F8_type_C"/>
    <property type="match status" value="1"/>
</dbReference>
<protein>
    <recommendedName>
        <fullName evidence="3">F5/8 type C domain-containing protein</fullName>
    </recommendedName>
</protein>
<dbReference type="InterPro" id="IPR052764">
    <property type="entry name" value="GH20_Enzymes"/>
</dbReference>
<dbReference type="SUPFAM" id="SSF49785">
    <property type="entry name" value="Galactose-binding domain-like"/>
    <property type="match status" value="1"/>
</dbReference>
<accession>A0ABV2SDE4</accession>
<dbReference type="Gene3D" id="2.80.10.50">
    <property type="match status" value="1"/>
</dbReference>
<dbReference type="PROSITE" id="PS50231">
    <property type="entry name" value="RICIN_B_LECTIN"/>
    <property type="match status" value="1"/>
</dbReference>
<keyword evidence="2" id="KW-0378">Hydrolase</keyword>
<keyword evidence="5" id="KW-1185">Reference proteome</keyword>
<evidence type="ECO:0000256" key="2">
    <source>
        <dbReference type="ARBA" id="ARBA00022801"/>
    </source>
</evidence>
<dbReference type="PANTHER" id="PTHR43678">
    <property type="entry name" value="PUTATIVE (AFU_ORTHOLOGUE AFUA_2G00640)-RELATED"/>
    <property type="match status" value="1"/>
</dbReference>
<dbReference type="Proteomes" id="UP001549366">
    <property type="component" value="Unassembled WGS sequence"/>
</dbReference>
<dbReference type="EMBL" id="JBEWTB010000001">
    <property type="protein sequence ID" value="MET4754963.1"/>
    <property type="molecule type" value="Genomic_DNA"/>
</dbReference>
<dbReference type="PANTHER" id="PTHR43678:SF1">
    <property type="entry name" value="BETA-N-ACETYLHEXOSAMINIDASE"/>
    <property type="match status" value="1"/>
</dbReference>
<dbReference type="InterPro" id="IPR035992">
    <property type="entry name" value="Ricin_B-like_lectins"/>
</dbReference>
<dbReference type="SUPFAM" id="SSF51445">
    <property type="entry name" value="(Trans)glycosidases"/>
    <property type="match status" value="1"/>
</dbReference>
<dbReference type="Pfam" id="PF00728">
    <property type="entry name" value="Glyco_hydro_20"/>
    <property type="match status" value="1"/>
</dbReference>
<name>A0ABV2SDE4_9GAMM</name>